<reference evidence="1 2" key="1">
    <citation type="journal article" date="2022" name="Int. J. Syst. Evol. Microbiol.">
        <title>Miniphocaeibacter halophilus sp. nov., an ammonium-tolerant acetate-producing bacterium isolated from a biogas system.</title>
        <authorList>
            <person name="Schnurer A."/>
            <person name="Singh A."/>
            <person name="Bi S."/>
            <person name="Qiao W."/>
            <person name="Westerholm M."/>
        </authorList>
    </citation>
    <scope>NUCLEOTIDE SEQUENCE [LARGE SCALE GENOMIC DNA]</scope>
    <source>
        <strain evidence="1 2">AMB_01</strain>
    </source>
</reference>
<protein>
    <submittedName>
        <fullName evidence="1">NAD(P)/FAD-dependent oxidoreductase</fullName>
    </submittedName>
</protein>
<gene>
    <name evidence="1" type="ORF">JFY71_02850</name>
</gene>
<evidence type="ECO:0000313" key="2">
    <source>
        <dbReference type="Proteomes" id="UP000595814"/>
    </source>
</evidence>
<proteinExistence type="predicted"/>
<evidence type="ECO:0000313" key="1">
    <source>
        <dbReference type="EMBL" id="QQK08493.1"/>
    </source>
</evidence>
<dbReference type="Proteomes" id="UP000595814">
    <property type="component" value="Chromosome"/>
</dbReference>
<sequence>MKYDLIIIGAGPAGVSSALYATSRGLKTLVLEQDENAGGTLKKVSNITHFTGFMTGETGSVFSKTLDEQLKQCGAKVLQKKVTAASLKGEDKEIICNEEKFLSKAVIIAAGTSQNTPDFEILEELKNKHLHNDARKYYKDYENVIVIGGSDGAAKEALFLSQNNKHVDLIIREEKLGAVPEFSQPILNSNNINIHTNSVISKVSGRKNIEEIKIKNTLTSEEEILNFNNCGIFYYIGSKPNTEVFKEVELNKGYITVDEKMKTNINGVYAVGDIRVKEVRQISTAVSDGALAAIDASKYINAKK</sequence>
<name>A0AC61MZZ9_9FIRM</name>
<organism evidence="1 2">
    <name type="scientific">Miniphocaeibacter halophilus</name>
    <dbReference type="NCBI Taxonomy" id="2931922"/>
    <lineage>
        <taxon>Bacteria</taxon>
        <taxon>Bacillati</taxon>
        <taxon>Bacillota</taxon>
        <taxon>Tissierellia</taxon>
        <taxon>Tissierellales</taxon>
        <taxon>Peptoniphilaceae</taxon>
        <taxon>Miniphocaeibacter</taxon>
    </lineage>
</organism>
<keyword evidence="2" id="KW-1185">Reference proteome</keyword>
<dbReference type="EMBL" id="CP066744">
    <property type="protein sequence ID" value="QQK08493.1"/>
    <property type="molecule type" value="Genomic_DNA"/>
</dbReference>
<accession>A0AC61MZZ9</accession>